<feature type="compositionally biased region" description="Polar residues" evidence="1">
    <location>
        <begin position="328"/>
        <end position="339"/>
    </location>
</feature>
<keyword evidence="3" id="KW-0732">Signal</keyword>
<comment type="caution">
    <text evidence="4">The sequence shown here is derived from an EMBL/GenBank/DDBJ whole genome shotgun (WGS) entry which is preliminary data.</text>
</comment>
<dbReference type="NCBIfam" id="NF038134">
    <property type="entry name" value="choice_anch_M"/>
    <property type="match status" value="1"/>
</dbReference>
<dbReference type="InterPro" id="IPR022435">
    <property type="entry name" value="Surface-anchored_actinobac"/>
</dbReference>
<evidence type="ECO:0000256" key="1">
    <source>
        <dbReference type="SAM" id="MobiDB-lite"/>
    </source>
</evidence>
<keyword evidence="2" id="KW-0812">Transmembrane</keyword>
<feature type="signal peptide" evidence="3">
    <location>
        <begin position="1"/>
        <end position="26"/>
    </location>
</feature>
<dbReference type="RefSeq" id="WP_131279405.1">
    <property type="nucleotide sequence ID" value="NZ_JBHSLR010000009.1"/>
</dbReference>
<name>A0A4Q9V2F9_9ACTO</name>
<organism evidence="4 5">
    <name type="scientific">Arcanobacterium bovis</name>
    <dbReference type="NCBI Taxonomy" id="2529275"/>
    <lineage>
        <taxon>Bacteria</taxon>
        <taxon>Bacillati</taxon>
        <taxon>Actinomycetota</taxon>
        <taxon>Actinomycetes</taxon>
        <taxon>Actinomycetales</taxon>
        <taxon>Actinomycetaceae</taxon>
        <taxon>Arcanobacterium</taxon>
    </lineage>
</organism>
<evidence type="ECO:0000313" key="5">
    <source>
        <dbReference type="Proteomes" id="UP000293036"/>
    </source>
</evidence>
<keyword evidence="2" id="KW-0472">Membrane</keyword>
<dbReference type="Proteomes" id="UP000293036">
    <property type="component" value="Unassembled WGS sequence"/>
</dbReference>
<keyword evidence="5" id="KW-1185">Reference proteome</keyword>
<evidence type="ECO:0000256" key="3">
    <source>
        <dbReference type="SAM" id="SignalP"/>
    </source>
</evidence>
<dbReference type="AlphaFoldDB" id="A0A4Q9V2F9"/>
<feature type="region of interest" description="Disordered" evidence="1">
    <location>
        <begin position="247"/>
        <end position="270"/>
    </location>
</feature>
<feature type="compositionally biased region" description="Low complexity" evidence="1">
    <location>
        <begin position="309"/>
        <end position="320"/>
    </location>
</feature>
<proteinExistence type="predicted"/>
<dbReference type="EMBL" id="SJDT01000001">
    <property type="protein sequence ID" value="TBW23831.1"/>
    <property type="molecule type" value="Genomic_DNA"/>
</dbReference>
<dbReference type="OrthoDB" id="4424311at2"/>
<accession>A0A4Q9V2F9</accession>
<gene>
    <name evidence="4" type="ORF">EZJ44_01465</name>
</gene>
<reference evidence="4 5" key="1">
    <citation type="submission" date="2019-02" db="EMBL/GenBank/DDBJ databases">
        <title>Arcanobacterium bovis sp. nov., isolated from the milk of a cow with mastitis.</title>
        <authorList>
            <person name="Sammra O."/>
            <person name="Foster G."/>
            <person name="Hassan A."/>
            <person name="Alssahen M."/>
            <person name="Laemmler C."/>
            <person name="Borowiak M."/>
            <person name="Malorny B."/>
            <person name="Abdulmawjood A."/>
        </authorList>
    </citation>
    <scope>NUCLEOTIDE SEQUENCE [LARGE SCALE GENOMIC DNA]</scope>
    <source>
        <strain evidence="4 5">C605018/01/1</strain>
    </source>
</reference>
<dbReference type="NCBIfam" id="TIGR03769">
    <property type="entry name" value="P_ac_wall_RPT"/>
    <property type="match status" value="1"/>
</dbReference>
<evidence type="ECO:0008006" key="6">
    <source>
        <dbReference type="Google" id="ProtNLM"/>
    </source>
</evidence>
<feature type="transmembrane region" description="Helical" evidence="2">
    <location>
        <begin position="275"/>
        <end position="296"/>
    </location>
</feature>
<sequence length="357" mass="37807">MRLSRVLAPVALVCAALFTVPTAAVAEDSPKPVPADPALTQVVDANEKVAPRGTPVEISAGHVDMGPKFIDGTWTLMARDDVSKPATWRHIDDVVFRVRDKGKIAVPAGKEYSFIRADKEVWVVPQQEIANVVWLGWNTQDPNVVSKVNGGVSLIFGGHQGPGHFNVFLQAGNFAGPQQLWKGDSEESQPIHVELNTHTHANWVFTEPGTHLVRITAQAQLKDGTTVENTQTLRFAVGDAANAQQALGAKWDKETEPAAPAKVDEPSTVDKSTSLPLLIGLGLLAVAVAVVLGIFLGRRATKKRQAEAAAAVSTTASASAPDSKPVSGVTSEQAASASDSEPAKHRAPEVETPGDTQ</sequence>
<feature type="region of interest" description="Disordered" evidence="1">
    <location>
        <begin position="309"/>
        <end position="357"/>
    </location>
</feature>
<evidence type="ECO:0000256" key="2">
    <source>
        <dbReference type="SAM" id="Phobius"/>
    </source>
</evidence>
<evidence type="ECO:0000313" key="4">
    <source>
        <dbReference type="EMBL" id="TBW23831.1"/>
    </source>
</evidence>
<protein>
    <recommendedName>
        <fullName evidence="6">Peptidase</fullName>
    </recommendedName>
</protein>
<feature type="chain" id="PRO_5020253751" description="Peptidase" evidence="3">
    <location>
        <begin position="27"/>
        <end position="357"/>
    </location>
</feature>
<keyword evidence="2" id="KW-1133">Transmembrane helix</keyword>